<dbReference type="PANTHER" id="PTHR43409">
    <property type="entry name" value="ANAEROBIC MAGNESIUM-PROTOPORPHYRIN IX MONOMETHYL ESTER CYCLASE-RELATED"/>
    <property type="match status" value="1"/>
</dbReference>
<dbReference type="SUPFAM" id="SSF102114">
    <property type="entry name" value="Radical SAM enzymes"/>
    <property type="match status" value="1"/>
</dbReference>
<comment type="cofactor">
    <cofactor evidence="1">
        <name>[4Fe-4S] cluster</name>
        <dbReference type="ChEBI" id="CHEBI:49883"/>
    </cofactor>
</comment>
<evidence type="ECO:0000256" key="7">
    <source>
        <dbReference type="ARBA" id="ARBA00023014"/>
    </source>
</evidence>
<dbReference type="PROSITE" id="PS51332">
    <property type="entry name" value="B12_BINDING"/>
    <property type="match status" value="1"/>
</dbReference>
<dbReference type="GO" id="GO:0031419">
    <property type="term" value="F:cobalamin binding"/>
    <property type="evidence" value="ECO:0007669"/>
    <property type="project" value="InterPro"/>
</dbReference>
<dbReference type="InterPro" id="IPR051198">
    <property type="entry name" value="BchE-like"/>
</dbReference>
<proteinExistence type="predicted"/>
<dbReference type="CDD" id="cd01335">
    <property type="entry name" value="Radical_SAM"/>
    <property type="match status" value="1"/>
</dbReference>
<dbReference type="CDD" id="cd02068">
    <property type="entry name" value="radical_SAM_B12_BD"/>
    <property type="match status" value="1"/>
</dbReference>
<dbReference type="InterPro" id="IPR034466">
    <property type="entry name" value="Methyltransferase_Class_B"/>
</dbReference>
<accession>A0A518V8U4</accession>
<dbReference type="SFLD" id="SFLDS00029">
    <property type="entry name" value="Radical_SAM"/>
    <property type="match status" value="1"/>
</dbReference>
<dbReference type="SFLD" id="SFLDG01123">
    <property type="entry name" value="methyltransferase_(Class_B)"/>
    <property type="match status" value="1"/>
</dbReference>
<gene>
    <name evidence="10" type="ORF">EEL30_14515</name>
</gene>
<dbReference type="PROSITE" id="PS51918">
    <property type="entry name" value="RADICAL_SAM"/>
    <property type="match status" value="1"/>
</dbReference>
<dbReference type="Pfam" id="PF04055">
    <property type="entry name" value="Radical_SAM"/>
    <property type="match status" value="1"/>
</dbReference>
<organism evidence="10 11">
    <name type="scientific">Brevibacillus laterosporus</name>
    <name type="common">Bacillus laterosporus</name>
    <dbReference type="NCBI Taxonomy" id="1465"/>
    <lineage>
        <taxon>Bacteria</taxon>
        <taxon>Bacillati</taxon>
        <taxon>Bacillota</taxon>
        <taxon>Bacilli</taxon>
        <taxon>Bacillales</taxon>
        <taxon>Paenibacillaceae</taxon>
        <taxon>Brevibacillus</taxon>
    </lineage>
</organism>
<evidence type="ECO:0000256" key="6">
    <source>
        <dbReference type="ARBA" id="ARBA00023004"/>
    </source>
</evidence>
<dbReference type="InterPro" id="IPR006638">
    <property type="entry name" value="Elp3/MiaA/NifB-like_rSAM"/>
</dbReference>
<evidence type="ECO:0000313" key="11">
    <source>
        <dbReference type="Proteomes" id="UP000319432"/>
    </source>
</evidence>
<sequence>MDEYVTTLVGRDQRMLHLIRPPYRTDSICPPINLLTLAGYVEPYYKVTVTDLVPPYIRNEISLDSESVQSMAQHLLEDPSPVLGFTAMCSSYAAALRIAEECKRQDPTRFILFGGPHAGFVDQDTLLAFPFVDAIVVGEGEKTILEFLDAYLNQLPFTNIAGLTYRDNNQIVKNHKRDVLDDLDELPIPAYHLIDNIEEYYGAGADRFIEIEAGRGCPFQCKFCSTSLFFSRRYRVKSPERLVNEMKWLKEHWNITGFGLIHDNLTVNKTKIFELCQIFLESGENFTWYCSSRTDTINREMMEKMKESGCKGIFFGVESGSQEMQKNIGKRLKLQNALETFTHLQEVKINATASFIVGFPDETLADFEDTLSMALELKMAGNRDIQLHSLTTLPGTEVLEQCLDDIIFDTNLLTFLDITSVIDITEVELKWIQEHKKIFSNFYSVPTKHYPLELVYQARGSYFYLVHYRPKTLYAIKRLVGLQNVQIVARLVKKLSGDFREWLPEQLLQALEAVVADLPGDVGMFIQDVLNYETVYTSVADFTDGANGWVRYKGVDPTQQCTEEMVKPAKTLAVTYDIMPVLHRIRRSSSNVGYYFLDI</sequence>
<evidence type="ECO:0000259" key="8">
    <source>
        <dbReference type="PROSITE" id="PS51332"/>
    </source>
</evidence>
<evidence type="ECO:0000256" key="2">
    <source>
        <dbReference type="ARBA" id="ARBA00022603"/>
    </source>
</evidence>
<dbReference type="OrthoDB" id="9801659at2"/>
<keyword evidence="11" id="KW-1185">Reference proteome</keyword>
<evidence type="ECO:0000256" key="4">
    <source>
        <dbReference type="ARBA" id="ARBA00022691"/>
    </source>
</evidence>
<dbReference type="GO" id="GO:0046872">
    <property type="term" value="F:metal ion binding"/>
    <property type="evidence" value="ECO:0007669"/>
    <property type="project" value="UniProtKB-KW"/>
</dbReference>
<dbReference type="InterPro" id="IPR023404">
    <property type="entry name" value="rSAM_horseshoe"/>
</dbReference>
<evidence type="ECO:0000256" key="1">
    <source>
        <dbReference type="ARBA" id="ARBA00001966"/>
    </source>
</evidence>
<dbReference type="SMART" id="SM00729">
    <property type="entry name" value="Elp3"/>
    <property type="match status" value="1"/>
</dbReference>
<dbReference type="Proteomes" id="UP000319432">
    <property type="component" value="Chromosome"/>
</dbReference>
<dbReference type="AlphaFoldDB" id="A0A518V8U4"/>
<reference evidence="10 11" key="1">
    <citation type="submission" date="2018-11" db="EMBL/GenBank/DDBJ databases">
        <title>Phylogenetic determinants of toxin gene distribution in genomes of Brevibacillus laterosporus.</title>
        <authorList>
            <person name="Glare T.R."/>
            <person name="Durrant A."/>
            <person name="Berry C."/>
            <person name="Palma L."/>
            <person name="Ormskirk M."/>
            <person name="Cox M.O."/>
        </authorList>
    </citation>
    <scope>NUCLEOTIDE SEQUENCE [LARGE SCALE GENOMIC DNA]</scope>
    <source>
        <strain evidence="10 11">1821L</strain>
    </source>
</reference>
<evidence type="ECO:0000313" key="10">
    <source>
        <dbReference type="EMBL" id="QDX93402.1"/>
    </source>
</evidence>
<dbReference type="PANTHER" id="PTHR43409:SF7">
    <property type="entry name" value="BLL1977 PROTEIN"/>
    <property type="match status" value="1"/>
</dbReference>
<dbReference type="InterPro" id="IPR006158">
    <property type="entry name" value="Cobalamin-bd"/>
</dbReference>
<keyword evidence="4" id="KW-0949">S-adenosyl-L-methionine</keyword>
<dbReference type="Gene3D" id="3.40.50.280">
    <property type="entry name" value="Cobalamin-binding domain"/>
    <property type="match status" value="1"/>
</dbReference>
<feature type="domain" description="B12-binding" evidence="8">
    <location>
        <begin position="15"/>
        <end position="158"/>
    </location>
</feature>
<keyword evidence="5" id="KW-0479">Metal-binding</keyword>
<feature type="domain" description="Radical SAM core" evidence="9">
    <location>
        <begin position="201"/>
        <end position="425"/>
    </location>
</feature>
<evidence type="ECO:0000256" key="5">
    <source>
        <dbReference type="ARBA" id="ARBA00022723"/>
    </source>
</evidence>
<keyword evidence="2" id="KW-0489">Methyltransferase</keyword>
<evidence type="ECO:0000259" key="9">
    <source>
        <dbReference type="PROSITE" id="PS51918"/>
    </source>
</evidence>
<keyword evidence="7" id="KW-0411">Iron-sulfur</keyword>
<dbReference type="InterPro" id="IPR007197">
    <property type="entry name" value="rSAM"/>
</dbReference>
<dbReference type="GO" id="GO:0003824">
    <property type="term" value="F:catalytic activity"/>
    <property type="evidence" value="ECO:0007669"/>
    <property type="project" value="InterPro"/>
</dbReference>
<dbReference type="Pfam" id="PF02310">
    <property type="entry name" value="B12-binding"/>
    <property type="match status" value="1"/>
</dbReference>
<keyword evidence="3" id="KW-0808">Transferase</keyword>
<name>A0A518V8U4_BRELA</name>
<dbReference type="InterPro" id="IPR058240">
    <property type="entry name" value="rSAM_sf"/>
</dbReference>
<dbReference type="EMBL" id="CP033464">
    <property type="protein sequence ID" value="QDX93402.1"/>
    <property type="molecule type" value="Genomic_DNA"/>
</dbReference>
<dbReference type="SFLD" id="SFLDG01082">
    <property type="entry name" value="B12-binding_domain_containing"/>
    <property type="match status" value="1"/>
</dbReference>
<evidence type="ECO:0000256" key="3">
    <source>
        <dbReference type="ARBA" id="ARBA00022679"/>
    </source>
</evidence>
<protein>
    <submittedName>
        <fullName evidence="10">Radical SAM protein</fullName>
    </submittedName>
</protein>
<dbReference type="Gene3D" id="3.80.30.20">
    <property type="entry name" value="tm_1862 like domain"/>
    <property type="match status" value="1"/>
</dbReference>
<keyword evidence="6" id="KW-0408">Iron</keyword>
<dbReference type="GO" id="GO:0051539">
    <property type="term" value="F:4 iron, 4 sulfur cluster binding"/>
    <property type="evidence" value="ECO:0007669"/>
    <property type="project" value="UniProtKB-KW"/>
</dbReference>